<organism evidence="6 7">
    <name type="scientific">Qipengyuania atrilutea</name>
    <dbReference type="NCBI Taxonomy" id="2744473"/>
    <lineage>
        <taxon>Bacteria</taxon>
        <taxon>Pseudomonadati</taxon>
        <taxon>Pseudomonadota</taxon>
        <taxon>Alphaproteobacteria</taxon>
        <taxon>Sphingomonadales</taxon>
        <taxon>Erythrobacteraceae</taxon>
        <taxon>Qipengyuania</taxon>
    </lineage>
</organism>
<dbReference type="InterPro" id="IPR004089">
    <property type="entry name" value="MCPsignal_dom"/>
</dbReference>
<dbReference type="GO" id="GO:0004888">
    <property type="term" value="F:transmembrane signaling receptor activity"/>
    <property type="evidence" value="ECO:0007669"/>
    <property type="project" value="InterPro"/>
</dbReference>
<evidence type="ECO:0000256" key="3">
    <source>
        <dbReference type="PROSITE-ProRule" id="PRU00284"/>
    </source>
</evidence>
<protein>
    <submittedName>
        <fullName evidence="6">Chemotaxis protein</fullName>
    </submittedName>
</protein>
<name>A0A850H1G8_9SPHN</name>
<dbReference type="PANTHER" id="PTHR32089">
    <property type="entry name" value="METHYL-ACCEPTING CHEMOTAXIS PROTEIN MCPB"/>
    <property type="match status" value="1"/>
</dbReference>
<dbReference type="PROSITE" id="PS50111">
    <property type="entry name" value="CHEMOTAXIS_TRANSDUC_2"/>
    <property type="match status" value="1"/>
</dbReference>
<dbReference type="SUPFAM" id="SSF58104">
    <property type="entry name" value="Methyl-accepting chemotaxis protein (MCP) signaling domain"/>
    <property type="match status" value="1"/>
</dbReference>
<dbReference type="Proteomes" id="UP000561438">
    <property type="component" value="Unassembled WGS sequence"/>
</dbReference>
<dbReference type="AlphaFoldDB" id="A0A850H1G8"/>
<dbReference type="Pfam" id="PF00015">
    <property type="entry name" value="MCPsignal"/>
    <property type="match status" value="1"/>
</dbReference>
<feature type="domain" description="Methyl-accepting transducer" evidence="5">
    <location>
        <begin position="16"/>
        <end position="252"/>
    </location>
</feature>
<evidence type="ECO:0000256" key="1">
    <source>
        <dbReference type="ARBA" id="ARBA00023224"/>
    </source>
</evidence>
<feature type="coiled-coil region" evidence="4">
    <location>
        <begin position="241"/>
        <end position="268"/>
    </location>
</feature>
<dbReference type="SMART" id="SM00283">
    <property type="entry name" value="MA"/>
    <property type="match status" value="1"/>
</dbReference>
<dbReference type="PANTHER" id="PTHR32089:SF114">
    <property type="entry name" value="METHYL-ACCEPTING CHEMOTAXIS PROTEIN MCPB"/>
    <property type="match status" value="1"/>
</dbReference>
<dbReference type="InterPro" id="IPR004090">
    <property type="entry name" value="Chemotax_Me-accpt_rcpt"/>
</dbReference>
<evidence type="ECO:0000256" key="2">
    <source>
        <dbReference type="ARBA" id="ARBA00029447"/>
    </source>
</evidence>
<evidence type="ECO:0000313" key="7">
    <source>
        <dbReference type="Proteomes" id="UP000561438"/>
    </source>
</evidence>
<keyword evidence="7" id="KW-1185">Reference proteome</keyword>
<reference evidence="6 7" key="1">
    <citation type="submission" date="2020-06" db="EMBL/GenBank/DDBJ databases">
        <title>Altererythrobacter sp. HHU K3-1.</title>
        <authorList>
            <person name="Zhang D."/>
            <person name="Xue H."/>
        </authorList>
    </citation>
    <scope>NUCLEOTIDE SEQUENCE [LARGE SCALE GENOMIC DNA]</scope>
    <source>
        <strain evidence="6 7">HHU K3-1</strain>
    </source>
</reference>
<dbReference type="EMBL" id="JABWGV010000001">
    <property type="protein sequence ID" value="NVD43783.1"/>
    <property type="molecule type" value="Genomic_DNA"/>
</dbReference>
<proteinExistence type="inferred from homology"/>
<evidence type="ECO:0000256" key="4">
    <source>
        <dbReference type="SAM" id="Coils"/>
    </source>
</evidence>
<dbReference type="GO" id="GO:0006935">
    <property type="term" value="P:chemotaxis"/>
    <property type="evidence" value="ECO:0007669"/>
    <property type="project" value="InterPro"/>
</dbReference>
<dbReference type="PRINTS" id="PR00260">
    <property type="entry name" value="CHEMTRNSDUCR"/>
</dbReference>
<evidence type="ECO:0000313" key="6">
    <source>
        <dbReference type="EMBL" id="NVD43783.1"/>
    </source>
</evidence>
<keyword evidence="1 3" id="KW-0807">Transducer</keyword>
<keyword evidence="4" id="KW-0175">Coiled coil</keyword>
<evidence type="ECO:0000259" key="5">
    <source>
        <dbReference type="PROSITE" id="PS50111"/>
    </source>
</evidence>
<comment type="caution">
    <text evidence="6">The sequence shown here is derived from an EMBL/GenBank/DDBJ whole genome shotgun (WGS) entry which is preliminary data.</text>
</comment>
<accession>A0A850H1G8</accession>
<sequence>MDFAVDEDRLRALPESCGQVAVSCSQVSGIIETVRNSSSALREEHARITQTVRELEEDQTKVSQASDEARMLSARAIERLGQGMAQLQSSLGQVSDLLELVDALTSHVTGFAAAMEQVRRCSSDIEELADRTNILALNANIEAMRAGDAGRTFAVVANEVKSLAGQTRSATSEIGAVIDNLSHEAGKVIERIEVGAQASAAAKTSVDSINTTIVDVVGLVEEVDNQNAQITRSTGTISVHVDRVRDVLDKFAEKAEESESNLETAHERVGGLELTACEMFDTLVHAGLSVRDSELVEIAAAEARKAMHLAETAIAGGRVSARDFFDRDYCRIPGSDPECFTTALTPWADANWQPLLDAVVAGDSRIGSAVFVDENGHLPTHMSLYAKSPSGDVARDTLYSRKGRIFGTPINLKAGRSSADYMTSVYRRDDENAEYVVWRSVYIPVSITGRRWGNLQISYQL</sequence>
<dbReference type="GO" id="GO:0007165">
    <property type="term" value="P:signal transduction"/>
    <property type="evidence" value="ECO:0007669"/>
    <property type="project" value="UniProtKB-KW"/>
</dbReference>
<comment type="similarity">
    <text evidence="2">Belongs to the methyl-accepting chemotaxis (MCP) protein family.</text>
</comment>
<dbReference type="GO" id="GO:0016020">
    <property type="term" value="C:membrane"/>
    <property type="evidence" value="ECO:0007669"/>
    <property type="project" value="InterPro"/>
</dbReference>
<gene>
    <name evidence="6" type="ORF">HUV48_01970</name>
</gene>
<dbReference type="Gene3D" id="1.10.287.950">
    <property type="entry name" value="Methyl-accepting chemotaxis protein"/>
    <property type="match status" value="1"/>
</dbReference>